<dbReference type="GO" id="GO:0016020">
    <property type="term" value="C:membrane"/>
    <property type="evidence" value="ECO:0007669"/>
    <property type="project" value="InterPro"/>
</dbReference>
<accession>A0A2V5K0V8</accession>
<dbReference type="Pfam" id="PF25198">
    <property type="entry name" value="Spore_GerAC_N"/>
    <property type="match status" value="1"/>
</dbReference>
<feature type="domain" description="Spore germination protein N-terminal" evidence="1">
    <location>
        <begin position="18"/>
        <end position="192"/>
    </location>
</feature>
<dbReference type="Proteomes" id="UP000247476">
    <property type="component" value="Unassembled WGS sequence"/>
</dbReference>
<reference evidence="2 3" key="1">
    <citation type="submission" date="2018-05" db="EMBL/GenBank/DDBJ databases">
        <title>Paenibacillus flagellatus sp. nov., isolated from selenium mineral soil.</title>
        <authorList>
            <person name="Dai X."/>
        </authorList>
    </citation>
    <scope>NUCLEOTIDE SEQUENCE [LARGE SCALE GENOMIC DNA]</scope>
    <source>
        <strain evidence="2 3">DXL2</strain>
    </source>
</reference>
<dbReference type="EMBL" id="QJVJ01000010">
    <property type="protein sequence ID" value="PYI52232.1"/>
    <property type="molecule type" value="Genomic_DNA"/>
</dbReference>
<organism evidence="2 3">
    <name type="scientific">Paenibacillus flagellatus</name>
    <dbReference type="NCBI Taxonomy" id="2211139"/>
    <lineage>
        <taxon>Bacteria</taxon>
        <taxon>Bacillati</taxon>
        <taxon>Bacillota</taxon>
        <taxon>Bacilli</taxon>
        <taxon>Bacillales</taxon>
        <taxon>Paenibacillaceae</taxon>
        <taxon>Paenibacillus</taxon>
    </lineage>
</organism>
<dbReference type="Gene3D" id="6.20.190.10">
    <property type="entry name" value="Nutrient germinant receptor protein C, domain 1"/>
    <property type="match status" value="1"/>
</dbReference>
<dbReference type="InterPro" id="IPR008844">
    <property type="entry name" value="Spore_GerAC-like"/>
</dbReference>
<dbReference type="GO" id="GO:0009847">
    <property type="term" value="P:spore germination"/>
    <property type="evidence" value="ECO:0007669"/>
    <property type="project" value="InterPro"/>
</dbReference>
<proteinExistence type="predicted"/>
<dbReference type="InterPro" id="IPR057336">
    <property type="entry name" value="GerAC_N"/>
</dbReference>
<dbReference type="PANTHER" id="PTHR35789">
    <property type="entry name" value="SPORE GERMINATION PROTEIN B3"/>
    <property type="match status" value="1"/>
</dbReference>
<evidence type="ECO:0000313" key="3">
    <source>
        <dbReference type="Proteomes" id="UP000247476"/>
    </source>
</evidence>
<evidence type="ECO:0000259" key="1">
    <source>
        <dbReference type="Pfam" id="PF25198"/>
    </source>
</evidence>
<dbReference type="AlphaFoldDB" id="A0A2V5K0V8"/>
<protein>
    <recommendedName>
        <fullName evidence="1">Spore germination protein N-terminal domain-containing protein</fullName>
    </recommendedName>
</protein>
<keyword evidence="3" id="KW-1185">Reference proteome</keyword>
<dbReference type="NCBIfam" id="TIGR02887">
    <property type="entry name" value="spore_ger_x_C"/>
    <property type="match status" value="1"/>
</dbReference>
<sequence length="243" mass="26817">MVTAAILLLFLPLTGCWDRREIDDVGIVLGIGFDESNGKQSVSMVHQFAVPKQFAAKESGSSQTNYLNLVNEGVSVFSNIRELSTRAERSPSYEHLRMIVISEKVARSFDLNNIIDFLMRNTETRRTIRVAITQGKARDVFEKRGIISNPSLAIRELSDNWRTTLMMAPELKLGDMSEQLTGKTSFVVPQIEPFGKEAKSAGAAVVDGRKGSMIGWLSENEVAGLNLLQGRKKSSGVIAAKIR</sequence>
<dbReference type="PANTHER" id="PTHR35789:SF1">
    <property type="entry name" value="SPORE GERMINATION PROTEIN B3"/>
    <property type="match status" value="1"/>
</dbReference>
<evidence type="ECO:0000313" key="2">
    <source>
        <dbReference type="EMBL" id="PYI52232.1"/>
    </source>
</evidence>
<gene>
    <name evidence="2" type="ORF">DLM86_22445</name>
</gene>
<comment type="caution">
    <text evidence="2">The sequence shown here is derived from an EMBL/GenBank/DDBJ whole genome shotgun (WGS) entry which is preliminary data.</text>
</comment>
<name>A0A2V5K0V8_9BACL</name>